<organism evidence="2 3">
    <name type="scientific">Pacificitalea manganoxidans</name>
    <dbReference type="NCBI Taxonomy" id="1411902"/>
    <lineage>
        <taxon>Bacteria</taxon>
        <taxon>Pseudomonadati</taxon>
        <taxon>Pseudomonadota</taxon>
        <taxon>Alphaproteobacteria</taxon>
        <taxon>Rhodobacterales</taxon>
        <taxon>Paracoccaceae</taxon>
        <taxon>Pacificitalea</taxon>
    </lineage>
</organism>
<dbReference type="Proteomes" id="UP000219050">
    <property type="component" value="Chromosome"/>
</dbReference>
<gene>
    <name evidence="2" type="ORF">CBW24_02050</name>
</gene>
<dbReference type="Pfam" id="PF05275">
    <property type="entry name" value="CopB"/>
    <property type="match status" value="1"/>
</dbReference>
<protein>
    <submittedName>
        <fullName evidence="2">Copper resistance protein CopB</fullName>
    </submittedName>
</protein>
<evidence type="ECO:0000313" key="2">
    <source>
        <dbReference type="EMBL" id="ATI43261.1"/>
    </source>
</evidence>
<dbReference type="GO" id="GO:0005507">
    <property type="term" value="F:copper ion binding"/>
    <property type="evidence" value="ECO:0007669"/>
    <property type="project" value="InterPro"/>
</dbReference>
<reference evidence="2 3" key="1">
    <citation type="submission" date="2017-05" db="EMBL/GenBank/DDBJ databases">
        <title>Comparative genomic and metabolic analysis of manganese-oxidizing mechanisms in Celeribater manganoxidans DY25T: its adaption to the environment of polymetallic nodule.</title>
        <authorList>
            <person name="Wang X."/>
        </authorList>
    </citation>
    <scope>NUCLEOTIDE SEQUENCE [LARGE SCALE GENOMIC DNA]</scope>
    <source>
        <strain evidence="2 3">DY25</strain>
    </source>
</reference>
<keyword evidence="3" id="KW-1185">Reference proteome</keyword>
<feature type="chain" id="PRO_5012041725" evidence="1">
    <location>
        <begin position="21"/>
        <end position="234"/>
    </location>
</feature>
<feature type="signal peptide" evidence="1">
    <location>
        <begin position="1"/>
        <end position="20"/>
    </location>
</feature>
<dbReference type="KEGG" id="cmag:CBW24_02050"/>
<dbReference type="EMBL" id="CP021404">
    <property type="protein sequence ID" value="ATI43261.1"/>
    <property type="molecule type" value="Genomic_DNA"/>
</dbReference>
<accession>A0A291M2R1</accession>
<dbReference type="SUPFAM" id="SSF103515">
    <property type="entry name" value="Autotransporter"/>
    <property type="match status" value="1"/>
</dbReference>
<keyword evidence="1" id="KW-0732">Signal</keyword>
<evidence type="ECO:0000313" key="3">
    <source>
        <dbReference type="Proteomes" id="UP000219050"/>
    </source>
</evidence>
<name>A0A291M2R1_9RHOB</name>
<dbReference type="AlphaFoldDB" id="A0A291M2R1"/>
<dbReference type="GO" id="GO:0006878">
    <property type="term" value="P:intracellular copper ion homeostasis"/>
    <property type="evidence" value="ECO:0007669"/>
    <property type="project" value="InterPro"/>
</dbReference>
<dbReference type="OrthoDB" id="9778934at2"/>
<evidence type="ECO:0000256" key="1">
    <source>
        <dbReference type="SAM" id="SignalP"/>
    </source>
</evidence>
<dbReference type="GO" id="GO:0009279">
    <property type="term" value="C:cell outer membrane"/>
    <property type="evidence" value="ECO:0007669"/>
    <property type="project" value="InterPro"/>
</dbReference>
<sequence length="234" mass="25105">MKKLAVIGVATAGAWLAAPAATVAEPAVWNLRTEKLEYRMSEGEGALAWDFTAMAGTDELRFVFASEGLRSDGGSFDEMENQLRLQKPVSEFFDAFVGVAASTPEDEDARYYGVVGVTGLAPQWFEVEAALFVAEHPYLSAEADYEALLTNRLILTPWLEVSMPLSDDDARDVAAGGATAELGLRLSYDLIGRSVSPYVGVSYERSYGGTADLLRAAGDDVSELSGVIGVNLNF</sequence>
<dbReference type="InterPro" id="IPR036709">
    <property type="entry name" value="Autotransporte_beta_dom_sf"/>
</dbReference>
<dbReference type="InterPro" id="IPR007939">
    <property type="entry name" value="Cu-R_B_prcur"/>
</dbReference>
<proteinExistence type="predicted"/>